<dbReference type="Proteomes" id="UP001320706">
    <property type="component" value="Unassembled WGS sequence"/>
</dbReference>
<protein>
    <submittedName>
        <fullName evidence="1">Uncharacterized protein</fullName>
    </submittedName>
</protein>
<proteinExistence type="predicted"/>
<comment type="caution">
    <text evidence="1">The sequence shown here is derived from an EMBL/GenBank/DDBJ whole genome shotgun (WGS) entry which is preliminary data.</text>
</comment>
<name>A0ACC3SM45_9PEZI</name>
<sequence length="209" mass="22740">MIVDIRRQTAQHATEPIPVTWPGVGGERWHGGSVWLSRALQIYALKKYLGNTRKQLTTFSRSITVSSTALCPGNVQMTGLCAPLVNRWVTWTGESERLGKRVHRESQPSMFRTALPRQSHTINVDNPGCLKTSINLKKSLATPTFAAPEPHSMVSHGNPDLSVCVAGVKAGWGSELNPKQIFGLPKSRGPCQKGKLPTSRLVPGASSHT</sequence>
<keyword evidence="2" id="KW-1185">Reference proteome</keyword>
<dbReference type="EMBL" id="JAMKPW020000004">
    <property type="protein sequence ID" value="KAK8219359.1"/>
    <property type="molecule type" value="Genomic_DNA"/>
</dbReference>
<gene>
    <name evidence="1" type="ORF">M8818_001094</name>
</gene>
<evidence type="ECO:0000313" key="2">
    <source>
        <dbReference type="Proteomes" id="UP001320706"/>
    </source>
</evidence>
<reference evidence="1" key="1">
    <citation type="submission" date="2024-02" db="EMBL/GenBank/DDBJ databases">
        <title>Metagenome Assembled Genome of Zalaria obscura JY119.</title>
        <authorList>
            <person name="Vighnesh L."/>
            <person name="Jagadeeshwari U."/>
            <person name="Venkata Ramana C."/>
            <person name="Sasikala C."/>
        </authorList>
    </citation>
    <scope>NUCLEOTIDE SEQUENCE</scope>
    <source>
        <strain evidence="1">JY119</strain>
    </source>
</reference>
<organism evidence="1 2">
    <name type="scientific">Zalaria obscura</name>
    <dbReference type="NCBI Taxonomy" id="2024903"/>
    <lineage>
        <taxon>Eukaryota</taxon>
        <taxon>Fungi</taxon>
        <taxon>Dikarya</taxon>
        <taxon>Ascomycota</taxon>
        <taxon>Pezizomycotina</taxon>
        <taxon>Dothideomycetes</taxon>
        <taxon>Dothideomycetidae</taxon>
        <taxon>Dothideales</taxon>
        <taxon>Zalariaceae</taxon>
        <taxon>Zalaria</taxon>
    </lineage>
</organism>
<accession>A0ACC3SM45</accession>
<evidence type="ECO:0000313" key="1">
    <source>
        <dbReference type="EMBL" id="KAK8219359.1"/>
    </source>
</evidence>